<organism evidence="2 3">
    <name type="scientific">Naegleria fowleri</name>
    <name type="common">Brain eating amoeba</name>
    <dbReference type="NCBI Taxonomy" id="5763"/>
    <lineage>
        <taxon>Eukaryota</taxon>
        <taxon>Discoba</taxon>
        <taxon>Heterolobosea</taxon>
        <taxon>Tetramitia</taxon>
        <taxon>Eutetramitia</taxon>
        <taxon>Vahlkampfiidae</taxon>
        <taxon>Naegleria</taxon>
    </lineage>
</organism>
<dbReference type="VEuPathDB" id="AmoebaDB:NF0001000"/>
<feature type="region of interest" description="Disordered" evidence="1">
    <location>
        <begin position="1"/>
        <end position="32"/>
    </location>
</feature>
<dbReference type="Proteomes" id="UP000444721">
    <property type="component" value="Unassembled WGS sequence"/>
</dbReference>
<evidence type="ECO:0000313" key="2">
    <source>
        <dbReference type="EMBL" id="KAF0984260.1"/>
    </source>
</evidence>
<feature type="compositionally biased region" description="Basic and acidic residues" evidence="1">
    <location>
        <begin position="18"/>
        <end position="32"/>
    </location>
</feature>
<evidence type="ECO:0000256" key="1">
    <source>
        <dbReference type="SAM" id="MobiDB-lite"/>
    </source>
</evidence>
<keyword evidence="3" id="KW-1185">Reference proteome</keyword>
<accession>A0A6A5CFB5</accession>
<name>A0A6A5CFB5_NAEFO</name>
<dbReference type="OrthoDB" id="10376994at2759"/>
<sequence>MPQEFKQQHPTTTAQQEQEQREHPNPPPRFIHDYTTDLKAIQEHDKQDYFPRSDLQMFPHIPFVSSYNSGLVQNVMFTGGCGDVGDAMSTKQQTQYSSEDLRSVIHELDQRPSYGKKEEEKTDSQNKDEKGEDISMNP</sequence>
<dbReference type="AlphaFoldDB" id="A0A6A5CFB5"/>
<feature type="compositionally biased region" description="Polar residues" evidence="1">
    <location>
        <begin position="89"/>
        <end position="98"/>
    </location>
</feature>
<reference evidence="2 3" key="1">
    <citation type="journal article" date="2019" name="Sci. Rep.">
        <title>Nanopore sequencing improves the draft genome of the human pathogenic amoeba Naegleria fowleri.</title>
        <authorList>
            <person name="Liechti N."/>
            <person name="Schurch N."/>
            <person name="Bruggmann R."/>
            <person name="Wittwer M."/>
        </authorList>
    </citation>
    <scope>NUCLEOTIDE SEQUENCE [LARGE SCALE GENOMIC DNA]</scope>
    <source>
        <strain evidence="2 3">ATCC 30894</strain>
    </source>
</reference>
<comment type="caution">
    <text evidence="2">The sequence shown here is derived from an EMBL/GenBank/DDBJ whole genome shotgun (WGS) entry which is preliminary data.</text>
</comment>
<feature type="region of interest" description="Disordered" evidence="1">
    <location>
        <begin position="107"/>
        <end position="138"/>
    </location>
</feature>
<gene>
    <name evidence="2" type="ORF">FDP41_007437</name>
</gene>
<protein>
    <submittedName>
        <fullName evidence="2">Uncharacterized protein</fullName>
    </submittedName>
</protein>
<dbReference type="RefSeq" id="XP_044568973.1">
    <property type="nucleotide sequence ID" value="XM_044711182.1"/>
</dbReference>
<dbReference type="VEuPathDB" id="AmoebaDB:FDP41_007437"/>
<dbReference type="EMBL" id="VFQX01000003">
    <property type="protein sequence ID" value="KAF0984260.1"/>
    <property type="molecule type" value="Genomic_DNA"/>
</dbReference>
<feature type="compositionally biased region" description="Low complexity" evidence="1">
    <location>
        <begin position="8"/>
        <end position="17"/>
    </location>
</feature>
<feature type="region of interest" description="Disordered" evidence="1">
    <location>
        <begin position="82"/>
        <end position="101"/>
    </location>
</feature>
<dbReference type="VEuPathDB" id="AmoebaDB:NfTy_003130"/>
<proteinExistence type="predicted"/>
<evidence type="ECO:0000313" key="3">
    <source>
        <dbReference type="Proteomes" id="UP000444721"/>
    </source>
</evidence>
<dbReference type="GeneID" id="68114655"/>